<proteinExistence type="predicted"/>
<reference evidence="2 3" key="1">
    <citation type="submission" date="2018-03" db="EMBL/GenBank/DDBJ databases">
        <title>Genomic Encyclopedia of Archaeal and Bacterial Type Strains, Phase II (KMG-II): from individual species to whole genera.</title>
        <authorList>
            <person name="Goeker M."/>
        </authorList>
    </citation>
    <scope>NUCLEOTIDE SEQUENCE [LARGE SCALE GENOMIC DNA]</scope>
    <source>
        <strain evidence="2 3">DSM 43146</strain>
    </source>
</reference>
<feature type="transmembrane region" description="Helical" evidence="1">
    <location>
        <begin position="63"/>
        <end position="81"/>
    </location>
</feature>
<feature type="transmembrane region" description="Helical" evidence="1">
    <location>
        <begin position="88"/>
        <end position="109"/>
    </location>
</feature>
<dbReference type="Pfam" id="PF14248">
    <property type="entry name" value="DUF4345"/>
    <property type="match status" value="1"/>
</dbReference>
<dbReference type="InterPro" id="IPR025597">
    <property type="entry name" value="DUF4345"/>
</dbReference>
<evidence type="ECO:0000313" key="2">
    <source>
        <dbReference type="EMBL" id="PRX18581.1"/>
    </source>
</evidence>
<dbReference type="EMBL" id="PVMZ01000012">
    <property type="protein sequence ID" value="PRX18581.1"/>
    <property type="molecule type" value="Genomic_DNA"/>
</dbReference>
<evidence type="ECO:0000313" key="3">
    <source>
        <dbReference type="Proteomes" id="UP000239415"/>
    </source>
</evidence>
<sequence length="138" mass="13857">MVLVTALAAERQRTDLAARAVLTVSGLVIVLIGGASLIAPVWFREANGIRIEAGAALLSETRAAGALLLAVGVVVLLGAFVPRLTRTAAAAGAIGYLATVLARLVGLAVDGSPGGSLLFAAAVELALGLACLHLLRPR</sequence>
<evidence type="ECO:0000256" key="1">
    <source>
        <dbReference type="SAM" id="Phobius"/>
    </source>
</evidence>
<keyword evidence="1" id="KW-1133">Transmembrane helix</keyword>
<dbReference type="Proteomes" id="UP000239415">
    <property type="component" value="Unassembled WGS sequence"/>
</dbReference>
<keyword evidence="3" id="KW-1185">Reference proteome</keyword>
<keyword evidence="1" id="KW-0472">Membrane</keyword>
<keyword evidence="1" id="KW-0812">Transmembrane</keyword>
<comment type="caution">
    <text evidence="2">The sequence shown here is derived from an EMBL/GenBank/DDBJ whole genome shotgun (WGS) entry which is preliminary data.</text>
</comment>
<protein>
    <submittedName>
        <fullName evidence="2">Uncharacterized protein DUF4345</fullName>
    </submittedName>
</protein>
<name>A0A2T0K6E9_9ACTN</name>
<feature type="transmembrane region" description="Helical" evidence="1">
    <location>
        <begin position="115"/>
        <end position="135"/>
    </location>
</feature>
<dbReference type="AlphaFoldDB" id="A0A2T0K6E9"/>
<accession>A0A2T0K6E9</accession>
<gene>
    <name evidence="2" type="ORF">CLV67_11255</name>
</gene>
<feature type="transmembrane region" description="Helical" evidence="1">
    <location>
        <begin position="20"/>
        <end position="43"/>
    </location>
</feature>
<organism evidence="2 3">
    <name type="scientific">Actinoplanes italicus</name>
    <dbReference type="NCBI Taxonomy" id="113567"/>
    <lineage>
        <taxon>Bacteria</taxon>
        <taxon>Bacillati</taxon>
        <taxon>Actinomycetota</taxon>
        <taxon>Actinomycetes</taxon>
        <taxon>Micromonosporales</taxon>
        <taxon>Micromonosporaceae</taxon>
        <taxon>Actinoplanes</taxon>
    </lineage>
</organism>